<keyword evidence="1" id="KW-1133">Transmembrane helix</keyword>
<evidence type="ECO:0000313" key="2">
    <source>
        <dbReference type="EMBL" id="EQA71600.1"/>
    </source>
</evidence>
<proteinExistence type="predicted"/>
<keyword evidence="1" id="KW-0812">Transmembrane</keyword>
<organism evidence="2 3">
    <name type="scientific">Leptospira noguchii serovar Panama str. CZ214</name>
    <dbReference type="NCBI Taxonomy" id="1001595"/>
    <lineage>
        <taxon>Bacteria</taxon>
        <taxon>Pseudomonadati</taxon>
        <taxon>Spirochaetota</taxon>
        <taxon>Spirochaetia</taxon>
        <taxon>Leptospirales</taxon>
        <taxon>Leptospiraceae</taxon>
        <taxon>Leptospira</taxon>
    </lineage>
</organism>
<evidence type="ECO:0000313" key="3">
    <source>
        <dbReference type="Proteomes" id="UP000015442"/>
    </source>
</evidence>
<evidence type="ECO:0000256" key="1">
    <source>
        <dbReference type="SAM" id="Phobius"/>
    </source>
</evidence>
<dbReference type="EMBL" id="AKWY02000021">
    <property type="protein sequence ID" value="EQA71600.1"/>
    <property type="molecule type" value="Genomic_DNA"/>
</dbReference>
<protein>
    <submittedName>
        <fullName evidence="2">Uncharacterized protein</fullName>
    </submittedName>
</protein>
<accession>T0FPU3</accession>
<reference evidence="2 3" key="1">
    <citation type="submission" date="2013-05" db="EMBL/GenBank/DDBJ databases">
        <authorList>
            <person name="Harkins D.M."/>
            <person name="Durkin A.S."/>
            <person name="Brinkac L.M."/>
            <person name="Haft D.H."/>
            <person name="Selengut J.D."/>
            <person name="Sanka R."/>
            <person name="DePew J."/>
            <person name="Purushe J."/>
            <person name="Hartskeerl R.A."/>
            <person name="Ahmed A."/>
            <person name="van der Linden H."/>
            <person name="Goris M.G.A."/>
            <person name="Vinetz J.M."/>
            <person name="Sutton G.G."/>
            <person name="Nierman W.C."/>
            <person name="Fouts D.E."/>
        </authorList>
    </citation>
    <scope>NUCLEOTIDE SEQUENCE [LARGE SCALE GENOMIC DNA]</scope>
    <source>
        <strain evidence="2 3">CZ214</strain>
    </source>
</reference>
<keyword evidence="1" id="KW-0472">Membrane</keyword>
<dbReference type="AlphaFoldDB" id="T0FPU3"/>
<sequence length="66" mass="7759">MYQDSFGVFKLGFSILPRFYDWSSSITSIVSLITVTLSNFYLLPERFIFTLNTNFVSEFWPRGTIF</sequence>
<comment type="caution">
    <text evidence="2">The sequence shown here is derived from an EMBL/GenBank/DDBJ whole genome shotgun (WGS) entry which is preliminary data.</text>
</comment>
<name>T0FPU3_9LEPT</name>
<dbReference type="Proteomes" id="UP000015442">
    <property type="component" value="Unassembled WGS sequence"/>
</dbReference>
<feature type="transmembrane region" description="Helical" evidence="1">
    <location>
        <begin position="20"/>
        <end position="42"/>
    </location>
</feature>
<gene>
    <name evidence="2" type="ORF">LEP1GSC059_2996</name>
</gene>